<dbReference type="SUPFAM" id="SSF53850">
    <property type="entry name" value="Periplasmic binding protein-like II"/>
    <property type="match status" value="1"/>
</dbReference>
<dbReference type="CDD" id="cd04905">
    <property type="entry name" value="ACT_CM-PDT"/>
    <property type="match status" value="1"/>
</dbReference>
<keyword evidence="5" id="KW-0057">Aromatic amino acid biosynthesis</keyword>
<dbReference type="PROSITE" id="PS00857">
    <property type="entry name" value="PREPHENATE_DEHYDR_1"/>
    <property type="match status" value="1"/>
</dbReference>
<comment type="catalytic activity">
    <reaction evidence="8">
        <text>prephenate + H(+) = 3-phenylpyruvate + CO2 + H2O</text>
        <dbReference type="Rhea" id="RHEA:21648"/>
        <dbReference type="ChEBI" id="CHEBI:15377"/>
        <dbReference type="ChEBI" id="CHEBI:15378"/>
        <dbReference type="ChEBI" id="CHEBI:16526"/>
        <dbReference type="ChEBI" id="CHEBI:18005"/>
        <dbReference type="ChEBI" id="CHEBI:29934"/>
        <dbReference type="EC" id="4.2.1.51"/>
    </reaction>
</comment>
<evidence type="ECO:0000256" key="6">
    <source>
        <dbReference type="ARBA" id="ARBA00023222"/>
    </source>
</evidence>
<dbReference type="InterPro" id="IPR045865">
    <property type="entry name" value="ACT-like_dom_sf"/>
</dbReference>
<comment type="caution">
    <text evidence="11">The sequence shown here is derived from an EMBL/GenBank/DDBJ whole genome shotgun (WGS) entry which is preliminary data.</text>
</comment>
<keyword evidence="4" id="KW-0028">Amino-acid biosynthesis</keyword>
<keyword evidence="7" id="KW-0456">Lyase</keyword>
<evidence type="ECO:0000256" key="7">
    <source>
        <dbReference type="ARBA" id="ARBA00023239"/>
    </source>
</evidence>
<name>A0A2N6UGR7_9FIRM</name>
<protein>
    <recommendedName>
        <fullName evidence="3">Prephenate dehydratase</fullName>
        <ecNumber evidence="2">4.2.1.51</ecNumber>
    </recommendedName>
</protein>
<dbReference type="PROSITE" id="PS51671">
    <property type="entry name" value="ACT"/>
    <property type="match status" value="1"/>
</dbReference>
<dbReference type="GO" id="GO:0004664">
    <property type="term" value="F:prephenate dehydratase activity"/>
    <property type="evidence" value="ECO:0007669"/>
    <property type="project" value="UniProtKB-EC"/>
</dbReference>
<keyword evidence="6" id="KW-0584">Phenylalanine biosynthesis</keyword>
<comment type="pathway">
    <text evidence="1">Amino-acid biosynthesis; L-phenylalanine biosynthesis; phenylpyruvate from prephenate: step 1/1.</text>
</comment>
<dbReference type="EC" id="4.2.1.51" evidence="2"/>
<evidence type="ECO:0000256" key="3">
    <source>
        <dbReference type="ARBA" id="ARBA00021872"/>
    </source>
</evidence>
<evidence type="ECO:0000256" key="2">
    <source>
        <dbReference type="ARBA" id="ARBA00013147"/>
    </source>
</evidence>
<proteinExistence type="predicted"/>
<evidence type="ECO:0000259" key="10">
    <source>
        <dbReference type="PROSITE" id="PS51671"/>
    </source>
</evidence>
<evidence type="ECO:0000259" key="9">
    <source>
        <dbReference type="PROSITE" id="PS51171"/>
    </source>
</evidence>
<dbReference type="Pfam" id="PF00800">
    <property type="entry name" value="PDT"/>
    <property type="match status" value="1"/>
</dbReference>
<gene>
    <name evidence="11" type="ORF">CJ192_08480</name>
</gene>
<evidence type="ECO:0000256" key="4">
    <source>
        <dbReference type="ARBA" id="ARBA00022605"/>
    </source>
</evidence>
<dbReference type="EMBL" id="PNHP01000007">
    <property type="protein sequence ID" value="PMC80819.1"/>
    <property type="molecule type" value="Genomic_DNA"/>
</dbReference>
<evidence type="ECO:0000313" key="12">
    <source>
        <dbReference type="Proteomes" id="UP000235658"/>
    </source>
</evidence>
<dbReference type="UniPathway" id="UPA00121">
    <property type="reaction ID" value="UER00345"/>
</dbReference>
<evidence type="ECO:0000256" key="8">
    <source>
        <dbReference type="ARBA" id="ARBA00047848"/>
    </source>
</evidence>
<dbReference type="GO" id="GO:0005737">
    <property type="term" value="C:cytoplasm"/>
    <property type="evidence" value="ECO:0007669"/>
    <property type="project" value="TreeGrafter"/>
</dbReference>
<dbReference type="AlphaFoldDB" id="A0A2N6UGR7"/>
<dbReference type="GeneID" id="84579219"/>
<accession>A0A2N6UGR7</accession>
<feature type="domain" description="Prephenate dehydratase" evidence="9">
    <location>
        <begin position="60"/>
        <end position="235"/>
    </location>
</feature>
<dbReference type="InterPro" id="IPR018528">
    <property type="entry name" value="Preph_deHydtase_CS"/>
</dbReference>
<dbReference type="GO" id="GO:0009094">
    <property type="term" value="P:L-phenylalanine biosynthetic process"/>
    <property type="evidence" value="ECO:0007669"/>
    <property type="project" value="UniProtKB-UniPathway"/>
</dbReference>
<dbReference type="RefSeq" id="WP_004814253.1">
    <property type="nucleotide sequence ID" value="NZ_CABKPG010000022.1"/>
</dbReference>
<dbReference type="SUPFAM" id="SSF55021">
    <property type="entry name" value="ACT-like"/>
    <property type="match status" value="1"/>
</dbReference>
<dbReference type="Gene3D" id="3.30.70.260">
    <property type="match status" value="1"/>
</dbReference>
<reference evidence="11 12" key="1">
    <citation type="submission" date="2017-09" db="EMBL/GenBank/DDBJ databases">
        <title>Bacterial strain isolated from the female urinary microbiota.</title>
        <authorList>
            <person name="Thomas-White K."/>
            <person name="Kumar N."/>
            <person name="Forster S."/>
            <person name="Putonti C."/>
            <person name="Lawley T."/>
            <person name="Wolfe A.J."/>
        </authorList>
    </citation>
    <scope>NUCLEOTIDE SEQUENCE [LARGE SCALE GENOMIC DNA]</scope>
    <source>
        <strain evidence="11 12">UMB0204</strain>
    </source>
</reference>
<evidence type="ECO:0000256" key="5">
    <source>
        <dbReference type="ARBA" id="ARBA00023141"/>
    </source>
</evidence>
<dbReference type="PROSITE" id="PS51171">
    <property type="entry name" value="PREPHENATE_DEHYDR_3"/>
    <property type="match status" value="1"/>
</dbReference>
<sequence>MNKDYLLKELEEDIEVEDLRKLDLILKEKYRDFLLKKYPGDFSKYLEKKVISENFPNFGKIALGGAKGSYADQVGHIVFPKGDIKYFKRFDQILDAIDENFCQFGILPLENSSYGSVKEVYNLMLERNFYILGNYKLDIRHYLLGNSFSKISDIKEVYSHPQALGQCRKYTLEHGFIQNEYYNTALAAKYVKEKNDKKLAAIGSKFCANLYGLKILDENIQNVSNNYTRFIIVGKDLKIYDKADQISVRLKALDRPGSLFDIVEKFKILDVNMTKLESSPIPGSDFEFIFYFDFEGSIREKKIRILLDFLKENAKDFEFMGSYIDFNKAFDKDNKAIYNKNNL</sequence>
<dbReference type="Proteomes" id="UP000235658">
    <property type="component" value="Unassembled WGS sequence"/>
</dbReference>
<feature type="domain" description="ACT" evidence="10">
    <location>
        <begin position="247"/>
        <end position="339"/>
    </location>
</feature>
<evidence type="ECO:0000256" key="1">
    <source>
        <dbReference type="ARBA" id="ARBA00004741"/>
    </source>
</evidence>
<evidence type="ECO:0000313" key="11">
    <source>
        <dbReference type="EMBL" id="PMC80819.1"/>
    </source>
</evidence>
<organism evidence="11 12">
    <name type="scientific">Anaerococcus hydrogenalis</name>
    <dbReference type="NCBI Taxonomy" id="33029"/>
    <lineage>
        <taxon>Bacteria</taxon>
        <taxon>Bacillati</taxon>
        <taxon>Bacillota</taxon>
        <taxon>Tissierellia</taxon>
        <taxon>Tissierellales</taxon>
        <taxon>Peptoniphilaceae</taxon>
        <taxon>Anaerococcus</taxon>
    </lineage>
</organism>
<dbReference type="Gene3D" id="3.40.190.10">
    <property type="entry name" value="Periplasmic binding protein-like II"/>
    <property type="match status" value="2"/>
</dbReference>
<dbReference type="InterPro" id="IPR001086">
    <property type="entry name" value="Preph_deHydtase"/>
</dbReference>
<dbReference type="InterPro" id="IPR002912">
    <property type="entry name" value="ACT_dom"/>
</dbReference>
<dbReference type="PANTHER" id="PTHR21022">
    <property type="entry name" value="PREPHENATE DEHYDRATASE P PROTEIN"/>
    <property type="match status" value="1"/>
</dbReference>
<dbReference type="CDD" id="cd13631">
    <property type="entry name" value="PBP2_Ct-PDT_like"/>
    <property type="match status" value="1"/>
</dbReference>
<dbReference type="PANTHER" id="PTHR21022:SF19">
    <property type="entry name" value="PREPHENATE DEHYDRATASE-RELATED"/>
    <property type="match status" value="1"/>
</dbReference>